<evidence type="ECO:0008006" key="3">
    <source>
        <dbReference type="Google" id="ProtNLM"/>
    </source>
</evidence>
<accession>B9T330</accession>
<keyword evidence="2" id="KW-1185">Reference proteome</keyword>
<dbReference type="Proteomes" id="UP000008311">
    <property type="component" value="Unassembled WGS sequence"/>
</dbReference>
<dbReference type="AlphaFoldDB" id="B9T330"/>
<protein>
    <recommendedName>
        <fullName evidence="3">HMA domain-containing protein</fullName>
    </recommendedName>
</protein>
<reference evidence="2" key="1">
    <citation type="journal article" date="2010" name="Nat. Biotechnol.">
        <title>Draft genome sequence of the oilseed species Ricinus communis.</title>
        <authorList>
            <person name="Chan A.P."/>
            <person name="Crabtree J."/>
            <person name="Zhao Q."/>
            <person name="Lorenzi H."/>
            <person name="Orvis J."/>
            <person name="Puiu D."/>
            <person name="Melake-Berhan A."/>
            <person name="Jones K.M."/>
            <person name="Redman J."/>
            <person name="Chen G."/>
            <person name="Cahoon E.B."/>
            <person name="Gedil M."/>
            <person name="Stanke M."/>
            <person name="Haas B.J."/>
            <person name="Wortman J.R."/>
            <person name="Fraser-Liggett C.M."/>
            <person name="Ravel J."/>
            <person name="Rabinowicz P.D."/>
        </authorList>
    </citation>
    <scope>NUCLEOTIDE SEQUENCE [LARGE SCALE GENOMIC DNA]</scope>
    <source>
        <strain evidence="2">cv. Hale</strain>
    </source>
</reference>
<dbReference type="InParanoid" id="B9T330"/>
<dbReference type="GO" id="GO:0046872">
    <property type="term" value="F:metal ion binding"/>
    <property type="evidence" value="ECO:0007669"/>
    <property type="project" value="InterPro"/>
</dbReference>
<dbReference type="Gene3D" id="3.30.70.100">
    <property type="match status" value="1"/>
</dbReference>
<dbReference type="OrthoDB" id="851750at2759"/>
<gene>
    <name evidence="1" type="ORF">RCOM_0149330</name>
</gene>
<dbReference type="InterPro" id="IPR036163">
    <property type="entry name" value="HMA_dom_sf"/>
</dbReference>
<evidence type="ECO:0000313" key="2">
    <source>
        <dbReference type="Proteomes" id="UP000008311"/>
    </source>
</evidence>
<organism evidence="1 2">
    <name type="scientific">Ricinus communis</name>
    <name type="common">Castor bean</name>
    <dbReference type="NCBI Taxonomy" id="3988"/>
    <lineage>
        <taxon>Eukaryota</taxon>
        <taxon>Viridiplantae</taxon>
        <taxon>Streptophyta</taxon>
        <taxon>Embryophyta</taxon>
        <taxon>Tracheophyta</taxon>
        <taxon>Spermatophyta</taxon>
        <taxon>Magnoliopsida</taxon>
        <taxon>eudicotyledons</taxon>
        <taxon>Gunneridae</taxon>
        <taxon>Pentapetalae</taxon>
        <taxon>rosids</taxon>
        <taxon>fabids</taxon>
        <taxon>Malpighiales</taxon>
        <taxon>Euphorbiaceae</taxon>
        <taxon>Acalyphoideae</taxon>
        <taxon>Acalypheae</taxon>
        <taxon>Ricinus</taxon>
    </lineage>
</organism>
<name>B9T330_RICCO</name>
<dbReference type="eggNOG" id="ENOG502SBNB">
    <property type="taxonomic scope" value="Eukaryota"/>
</dbReference>
<evidence type="ECO:0000313" key="1">
    <source>
        <dbReference type="EMBL" id="EEF29722.1"/>
    </source>
</evidence>
<dbReference type="EMBL" id="EQ974399">
    <property type="protein sequence ID" value="EEF29722.1"/>
    <property type="molecule type" value="Genomic_DNA"/>
</dbReference>
<sequence length="119" mass="12873">MASWARKELARLKFYKPSKRLLLPPPLNLQPSHDGDDSSTLSQVQEVVLAADLRCATCQKRMTDAISSIDDIESMVVLVREKKVIVTSKTTGKVSSTKVAAISDINPAAGRPSGVPLKV</sequence>
<dbReference type="KEGG" id="rcu:8268635"/>
<proteinExistence type="predicted"/>
<dbReference type="OMA" id="DLRCATC"/>
<dbReference type="SUPFAM" id="SSF55008">
    <property type="entry name" value="HMA, heavy metal-associated domain"/>
    <property type="match status" value="1"/>
</dbReference>